<protein>
    <submittedName>
        <fullName evidence="7">TetR/AcrR family transcriptional regulator</fullName>
    </submittedName>
</protein>
<sequence length="223" mass="24404">MADIGVEKASKTTAPRRTQAERRAATENAIIDAFGRLLSREGIGGLGLNALVKEAGVGKKQVYDYFEGLAGVAGAWVRARTVWRSLEDIIGEPWQTFVARGPAEKLRHVALAYAASLRNNPELCALLSGELIGSPEVRAAVEHVRNLVRADFERVLASDPRLSHPDMLSLNLIAYSAATYLGLRAHHQPRYFGFDLSADMSWGMVMGMFDRVLTLADPDRPTS</sequence>
<dbReference type="Pfam" id="PF00440">
    <property type="entry name" value="TetR_N"/>
    <property type="match status" value="1"/>
</dbReference>
<keyword evidence="1" id="KW-0805">Transcription regulation</keyword>
<dbReference type="InterPro" id="IPR009057">
    <property type="entry name" value="Homeodomain-like_sf"/>
</dbReference>
<dbReference type="AlphaFoldDB" id="A0A7G5IHN7"/>
<dbReference type="PROSITE" id="PS50977">
    <property type="entry name" value="HTH_TETR_2"/>
    <property type="match status" value="1"/>
</dbReference>
<evidence type="ECO:0000313" key="8">
    <source>
        <dbReference type="Proteomes" id="UP000515292"/>
    </source>
</evidence>
<dbReference type="PANTHER" id="PTHR30055:SF234">
    <property type="entry name" value="HTH-TYPE TRANSCRIPTIONAL REGULATOR BETI"/>
    <property type="match status" value="1"/>
</dbReference>
<dbReference type="Gene3D" id="1.10.357.10">
    <property type="entry name" value="Tetracycline Repressor, domain 2"/>
    <property type="match status" value="1"/>
</dbReference>
<evidence type="ECO:0000259" key="6">
    <source>
        <dbReference type="PROSITE" id="PS50977"/>
    </source>
</evidence>
<dbReference type="InterPro" id="IPR050109">
    <property type="entry name" value="HTH-type_TetR-like_transc_reg"/>
</dbReference>
<evidence type="ECO:0000313" key="7">
    <source>
        <dbReference type="EMBL" id="QMW22879.1"/>
    </source>
</evidence>
<gene>
    <name evidence="7" type="ORF">H3309_16550</name>
</gene>
<dbReference type="Proteomes" id="UP000515292">
    <property type="component" value="Chromosome"/>
</dbReference>
<keyword evidence="8" id="KW-1185">Reference proteome</keyword>
<evidence type="ECO:0000256" key="5">
    <source>
        <dbReference type="SAM" id="MobiDB-lite"/>
    </source>
</evidence>
<evidence type="ECO:0000256" key="3">
    <source>
        <dbReference type="ARBA" id="ARBA00023163"/>
    </source>
</evidence>
<proteinExistence type="predicted"/>
<dbReference type="PANTHER" id="PTHR30055">
    <property type="entry name" value="HTH-TYPE TRANSCRIPTIONAL REGULATOR RUTR"/>
    <property type="match status" value="1"/>
</dbReference>
<dbReference type="RefSeq" id="WP_182296188.1">
    <property type="nucleotide sequence ID" value="NZ_CP059851.1"/>
</dbReference>
<dbReference type="EMBL" id="CP059851">
    <property type="protein sequence ID" value="QMW22879.1"/>
    <property type="molecule type" value="Genomic_DNA"/>
</dbReference>
<feature type="compositionally biased region" description="Basic and acidic residues" evidence="5">
    <location>
        <begin position="1"/>
        <end position="10"/>
    </location>
</feature>
<feature type="DNA-binding region" description="H-T-H motif" evidence="4">
    <location>
        <begin position="47"/>
        <end position="66"/>
    </location>
</feature>
<feature type="region of interest" description="Disordered" evidence="5">
    <location>
        <begin position="1"/>
        <end position="23"/>
    </location>
</feature>
<evidence type="ECO:0000256" key="4">
    <source>
        <dbReference type="PROSITE-ProRule" id="PRU00335"/>
    </source>
</evidence>
<evidence type="ECO:0000256" key="2">
    <source>
        <dbReference type="ARBA" id="ARBA00023125"/>
    </source>
</evidence>
<evidence type="ECO:0000256" key="1">
    <source>
        <dbReference type="ARBA" id="ARBA00023015"/>
    </source>
</evidence>
<dbReference type="InterPro" id="IPR001647">
    <property type="entry name" value="HTH_TetR"/>
</dbReference>
<name>A0A7G5IHN7_9SPHN</name>
<dbReference type="GO" id="GO:0003700">
    <property type="term" value="F:DNA-binding transcription factor activity"/>
    <property type="evidence" value="ECO:0007669"/>
    <property type="project" value="TreeGrafter"/>
</dbReference>
<accession>A0A7G5IHN7</accession>
<feature type="domain" description="HTH tetR-type" evidence="6">
    <location>
        <begin position="24"/>
        <end position="84"/>
    </location>
</feature>
<dbReference type="GO" id="GO:0000976">
    <property type="term" value="F:transcription cis-regulatory region binding"/>
    <property type="evidence" value="ECO:0007669"/>
    <property type="project" value="TreeGrafter"/>
</dbReference>
<organism evidence="7 8">
    <name type="scientific">Sandaracinobacteroides saxicola</name>
    <dbReference type="NCBI Taxonomy" id="2759707"/>
    <lineage>
        <taxon>Bacteria</taxon>
        <taxon>Pseudomonadati</taxon>
        <taxon>Pseudomonadota</taxon>
        <taxon>Alphaproteobacteria</taxon>
        <taxon>Sphingomonadales</taxon>
        <taxon>Sphingosinicellaceae</taxon>
        <taxon>Sandaracinobacteroides</taxon>
    </lineage>
</organism>
<keyword evidence="3" id="KW-0804">Transcription</keyword>
<dbReference type="SUPFAM" id="SSF46689">
    <property type="entry name" value="Homeodomain-like"/>
    <property type="match status" value="1"/>
</dbReference>
<keyword evidence="2 4" id="KW-0238">DNA-binding</keyword>
<dbReference type="KEGG" id="sand:H3309_16550"/>
<reference evidence="7 8" key="1">
    <citation type="submission" date="2020-07" db="EMBL/GenBank/DDBJ databases">
        <title>Complete genome sequence for Sandaracinobacter sp. M6.</title>
        <authorList>
            <person name="Tang Y."/>
            <person name="Liu Q."/>
            <person name="Guo Z."/>
            <person name="Lei P."/>
            <person name="Huang B."/>
        </authorList>
    </citation>
    <scope>NUCLEOTIDE SEQUENCE [LARGE SCALE GENOMIC DNA]</scope>
    <source>
        <strain evidence="7 8">M6</strain>
    </source>
</reference>